<dbReference type="AlphaFoldDB" id="A0A3A9KEH2"/>
<accession>A0A3A9KEH2</accession>
<dbReference type="EMBL" id="PDOE01000002">
    <property type="protein sequence ID" value="RKL68033.1"/>
    <property type="molecule type" value="Genomic_DNA"/>
</dbReference>
<protein>
    <submittedName>
        <fullName evidence="3">Uncharacterized protein</fullName>
    </submittedName>
</protein>
<feature type="signal peptide" evidence="2">
    <location>
        <begin position="1"/>
        <end position="20"/>
    </location>
</feature>
<proteinExistence type="predicted"/>
<keyword evidence="2" id="KW-0732">Signal</keyword>
<gene>
    <name evidence="3" type="ORF">CR203_05905</name>
</gene>
<evidence type="ECO:0000256" key="2">
    <source>
        <dbReference type="SAM" id="SignalP"/>
    </source>
</evidence>
<evidence type="ECO:0000313" key="3">
    <source>
        <dbReference type="EMBL" id="RKL68033.1"/>
    </source>
</evidence>
<feature type="compositionally biased region" description="Acidic residues" evidence="1">
    <location>
        <begin position="44"/>
        <end position="68"/>
    </location>
</feature>
<organism evidence="3 4">
    <name type="scientific">Salipaludibacillus neizhouensis</name>
    <dbReference type="NCBI Taxonomy" id="885475"/>
    <lineage>
        <taxon>Bacteria</taxon>
        <taxon>Bacillati</taxon>
        <taxon>Bacillota</taxon>
        <taxon>Bacilli</taxon>
        <taxon>Bacillales</taxon>
        <taxon>Bacillaceae</taxon>
    </lineage>
</organism>
<name>A0A3A9KEH2_9BACI</name>
<dbReference type="RefSeq" id="WP_110938371.1">
    <property type="nucleotide sequence ID" value="NZ_KZ614147.1"/>
</dbReference>
<evidence type="ECO:0000256" key="1">
    <source>
        <dbReference type="SAM" id="MobiDB-lite"/>
    </source>
</evidence>
<feature type="chain" id="PRO_5017455786" evidence="2">
    <location>
        <begin position="21"/>
        <end position="68"/>
    </location>
</feature>
<feature type="region of interest" description="Disordered" evidence="1">
    <location>
        <begin position="25"/>
        <end position="68"/>
    </location>
</feature>
<reference evidence="3 4" key="1">
    <citation type="submission" date="2017-10" db="EMBL/GenBank/DDBJ databases">
        <title>Bacillus sp. nov., a halophilic bacterium isolated from a Keqin Lake.</title>
        <authorList>
            <person name="Wang H."/>
        </authorList>
    </citation>
    <scope>NUCLEOTIDE SEQUENCE [LARGE SCALE GENOMIC DNA]</scope>
    <source>
        <strain evidence="3 4">KCTC 13187</strain>
    </source>
</reference>
<evidence type="ECO:0000313" key="4">
    <source>
        <dbReference type="Proteomes" id="UP000281498"/>
    </source>
</evidence>
<comment type="caution">
    <text evidence="3">The sequence shown here is derived from an EMBL/GenBank/DDBJ whole genome shotgun (WGS) entry which is preliminary data.</text>
</comment>
<keyword evidence="4" id="KW-1185">Reference proteome</keyword>
<dbReference type="PROSITE" id="PS51257">
    <property type="entry name" value="PROKAR_LIPOPROTEIN"/>
    <property type="match status" value="1"/>
</dbReference>
<dbReference type="Proteomes" id="UP000281498">
    <property type="component" value="Unassembled WGS sequence"/>
</dbReference>
<sequence length="68" mass="7218">MKKKLMLTVLSSVLTLGVLAACGGTENETELETDPAVENNTTEVEVEEEPAAENAELEEVPAEDNAAE</sequence>